<feature type="transmembrane region" description="Helical" evidence="1">
    <location>
        <begin position="212"/>
        <end position="228"/>
    </location>
</feature>
<reference evidence="2 3" key="1">
    <citation type="submission" date="2019-07" db="EMBL/GenBank/DDBJ databases">
        <title>Complete genome sequence of Comamonas sp. NLF 7-7 isolated from livestock.</title>
        <authorList>
            <person name="Kim D.H."/>
            <person name="Kim J.G."/>
        </authorList>
    </citation>
    <scope>NUCLEOTIDE SEQUENCE [LARGE SCALE GENOMIC DNA]</scope>
    <source>
        <strain evidence="2 3">NLF 7-7</strain>
    </source>
</reference>
<sequence length="398" mass="43152">MCPFRPFFALALIWAWLVMLLWGGFLFMGWPLPAVLGGPFVWHAHELLVGFGTAAIAGFVLTAVPEFTDTPAFDAAPVRRFVALWLVGRLAFWCSGWWPTAGLALAGIAHLALLLGLARLLAPRLWQDPDRRHLSFLWMLALLAALLAGFYVDALRAGEPLRWLHAWLGALVALIIVAMSRISMSVVNASIDAQVLLDRLDRPPYLARPPRRNLALLAVALCTAAEFIQAPGQVTAWLALAAMCAVLNLLNDWHVGRPLLRRWPLMLYGVYGFMALGYGVGALARLTQAFSPNAGVHLLTTGVLGLNIYIVICIAGYTHAGVEKDGRPWVLWGALALMLAAVLRALAYVAAPTALWMGLAAALWCAAFALQSTRMLPVFLRPRADGREGCAGVLGKPG</sequence>
<dbReference type="InterPro" id="IPR010266">
    <property type="entry name" value="NnrS"/>
</dbReference>
<dbReference type="Proteomes" id="UP000321199">
    <property type="component" value="Chromosome"/>
</dbReference>
<feature type="transmembrane region" description="Helical" evidence="1">
    <location>
        <begin position="265"/>
        <end position="284"/>
    </location>
</feature>
<dbReference type="KEGG" id="cof:FOZ74_05615"/>
<proteinExistence type="predicted"/>
<dbReference type="OrthoDB" id="9770040at2"/>
<protein>
    <submittedName>
        <fullName evidence="2">NnrS family protein</fullName>
    </submittedName>
</protein>
<feature type="transmembrane region" description="Helical" evidence="1">
    <location>
        <begin position="164"/>
        <end position="191"/>
    </location>
</feature>
<feature type="transmembrane region" description="Helical" evidence="1">
    <location>
        <begin position="355"/>
        <end position="373"/>
    </location>
</feature>
<feature type="transmembrane region" description="Helical" evidence="1">
    <location>
        <begin position="47"/>
        <end position="68"/>
    </location>
</feature>
<keyword evidence="1" id="KW-0812">Transmembrane</keyword>
<evidence type="ECO:0000313" key="3">
    <source>
        <dbReference type="Proteomes" id="UP000321199"/>
    </source>
</evidence>
<dbReference type="EMBL" id="CP042344">
    <property type="protein sequence ID" value="QEA14482.1"/>
    <property type="molecule type" value="Genomic_DNA"/>
</dbReference>
<feature type="transmembrane region" description="Helical" evidence="1">
    <location>
        <begin position="296"/>
        <end position="317"/>
    </location>
</feature>
<gene>
    <name evidence="2" type="ORF">FOZ74_05615</name>
</gene>
<name>A0A5B8S070_9BURK</name>
<feature type="transmembrane region" description="Helical" evidence="1">
    <location>
        <begin position="234"/>
        <end position="253"/>
    </location>
</feature>
<evidence type="ECO:0000256" key="1">
    <source>
        <dbReference type="SAM" id="Phobius"/>
    </source>
</evidence>
<keyword evidence="1" id="KW-0472">Membrane</keyword>
<evidence type="ECO:0000313" key="2">
    <source>
        <dbReference type="EMBL" id="QEA14482.1"/>
    </source>
</evidence>
<feature type="transmembrane region" description="Helical" evidence="1">
    <location>
        <begin position="134"/>
        <end position="152"/>
    </location>
</feature>
<keyword evidence="3" id="KW-1185">Reference proteome</keyword>
<feature type="transmembrane region" description="Helical" evidence="1">
    <location>
        <begin position="104"/>
        <end position="122"/>
    </location>
</feature>
<dbReference type="Pfam" id="PF05940">
    <property type="entry name" value="NnrS"/>
    <property type="match status" value="1"/>
</dbReference>
<feature type="transmembrane region" description="Helical" evidence="1">
    <location>
        <begin position="7"/>
        <end position="27"/>
    </location>
</feature>
<keyword evidence="1" id="KW-1133">Transmembrane helix</keyword>
<accession>A0A5B8S070</accession>
<feature type="transmembrane region" description="Helical" evidence="1">
    <location>
        <begin position="80"/>
        <end position="98"/>
    </location>
</feature>
<feature type="transmembrane region" description="Helical" evidence="1">
    <location>
        <begin position="329"/>
        <end position="349"/>
    </location>
</feature>
<dbReference type="AlphaFoldDB" id="A0A5B8S070"/>
<organism evidence="2 3">
    <name type="scientific">Comamonas flocculans</name>
    <dbReference type="NCBI Taxonomy" id="2597701"/>
    <lineage>
        <taxon>Bacteria</taxon>
        <taxon>Pseudomonadati</taxon>
        <taxon>Pseudomonadota</taxon>
        <taxon>Betaproteobacteria</taxon>
        <taxon>Burkholderiales</taxon>
        <taxon>Comamonadaceae</taxon>
        <taxon>Comamonas</taxon>
    </lineage>
</organism>